<dbReference type="Gene3D" id="1.20.140.30">
    <property type="entry name" value="MOB kinase activator"/>
    <property type="match status" value="1"/>
</dbReference>
<dbReference type="PANTHER" id="PTHR22599">
    <property type="entry name" value="MPS ONE BINDER KINASE ACTIVATOR-LIKE MOB"/>
    <property type="match status" value="1"/>
</dbReference>
<feature type="region of interest" description="Disordered" evidence="2">
    <location>
        <begin position="22"/>
        <end position="42"/>
    </location>
</feature>
<dbReference type="Proteomes" id="UP000305362">
    <property type="component" value="Unassembled WGS sequence"/>
</dbReference>
<evidence type="ECO:0000313" key="7">
    <source>
        <dbReference type="EMBL" id="TIC70973.1"/>
    </source>
</evidence>
<evidence type="ECO:0000256" key="2">
    <source>
        <dbReference type="SAM" id="MobiDB-lite"/>
    </source>
</evidence>
<keyword evidence="1" id="KW-0479">Metal-binding</keyword>
<name>A0A4V4MML7_9BASI</name>
<dbReference type="Proteomes" id="UP000310685">
    <property type="component" value="Unassembled WGS sequence"/>
</dbReference>
<evidence type="ECO:0000313" key="5">
    <source>
        <dbReference type="EMBL" id="TIC33006.1"/>
    </source>
</evidence>
<dbReference type="Proteomes" id="UP000305647">
    <property type="component" value="Unassembled WGS sequence"/>
</dbReference>
<evidence type="ECO:0000313" key="3">
    <source>
        <dbReference type="EMBL" id="TIB81753.1"/>
    </source>
</evidence>
<evidence type="ECO:0000313" key="9">
    <source>
        <dbReference type="Proteomes" id="UP000305362"/>
    </source>
</evidence>
<evidence type="ECO:0000313" key="12">
    <source>
        <dbReference type="Proteomes" id="UP000309601"/>
    </source>
</evidence>
<dbReference type="EMBL" id="SPRC01000005">
    <property type="protein sequence ID" value="TIB81753.1"/>
    <property type="molecule type" value="Genomic_DNA"/>
</dbReference>
<evidence type="ECO:0000313" key="13">
    <source>
        <dbReference type="Proteomes" id="UP000310685"/>
    </source>
</evidence>
<dbReference type="InterPro" id="IPR005301">
    <property type="entry name" value="MOB_kinase_act_fam"/>
</dbReference>
<feature type="binding site" evidence="1">
    <location>
        <position position="184"/>
    </location>
    <ligand>
        <name>Zn(2+)</name>
        <dbReference type="ChEBI" id="CHEBI:29105"/>
    </ligand>
</feature>
<evidence type="ECO:0000313" key="10">
    <source>
        <dbReference type="Proteomes" id="UP000305647"/>
    </source>
</evidence>
<feature type="binding site" evidence="1">
    <location>
        <position position="189"/>
    </location>
    <ligand>
        <name>Zn(2+)</name>
        <dbReference type="ChEBI" id="CHEBI:29105"/>
    </ligand>
</feature>
<dbReference type="Proteomes" id="UP000307169">
    <property type="component" value="Unassembled WGS sequence"/>
</dbReference>
<dbReference type="EMBL" id="SPRO01000006">
    <property type="protein sequence ID" value="TIC33006.1"/>
    <property type="molecule type" value="Genomic_DNA"/>
</dbReference>
<accession>A0A4V4MML7</accession>
<reference evidence="9 10" key="1">
    <citation type="submission" date="2019-03" db="EMBL/GenBank/DDBJ databases">
        <title>Sequencing 25 genomes of Wallemia mellicola.</title>
        <authorList>
            <person name="Gostincar C."/>
        </authorList>
    </citation>
    <scope>NUCLEOTIDE SEQUENCE [LARGE SCALE GENOMIC DNA]</scope>
    <source>
        <strain evidence="4 11">EXF-1262</strain>
        <strain evidence="7 12">EXF-1274</strain>
        <strain evidence="8 9">EXF-1277</strain>
        <strain evidence="3 13">EXF-6152</strain>
        <strain evidence="6 14">EXF-757</strain>
        <strain evidence="5 10">EXF-8738</strain>
    </source>
</reference>
<proteinExistence type="predicted"/>
<dbReference type="OrthoDB" id="8170117at2759"/>
<dbReference type="Proteomes" id="UP000310708">
    <property type="component" value="Unassembled WGS sequence"/>
</dbReference>
<evidence type="ECO:0000313" key="6">
    <source>
        <dbReference type="EMBL" id="TIC68529.1"/>
    </source>
</evidence>
<dbReference type="EMBL" id="SPRV01000003">
    <property type="protein sequence ID" value="TIC71485.1"/>
    <property type="molecule type" value="Genomic_DNA"/>
</dbReference>
<evidence type="ECO:0008006" key="15">
    <source>
        <dbReference type="Google" id="ProtNLM"/>
    </source>
</evidence>
<evidence type="ECO:0000313" key="8">
    <source>
        <dbReference type="EMBL" id="TIC71485.1"/>
    </source>
</evidence>
<feature type="compositionally biased region" description="Low complexity" evidence="2">
    <location>
        <begin position="28"/>
        <end position="42"/>
    </location>
</feature>
<evidence type="ECO:0000313" key="4">
    <source>
        <dbReference type="EMBL" id="TIC03453.1"/>
    </source>
</evidence>
<dbReference type="SMART" id="SM01388">
    <property type="entry name" value="Mob1_phocein"/>
    <property type="match status" value="1"/>
</dbReference>
<evidence type="ECO:0000313" key="14">
    <source>
        <dbReference type="Proteomes" id="UP000310708"/>
    </source>
</evidence>
<dbReference type="Proteomes" id="UP000309601">
    <property type="component" value="Unassembled WGS sequence"/>
</dbReference>
<dbReference type="SUPFAM" id="SSF101152">
    <property type="entry name" value="Mob1/phocein"/>
    <property type="match status" value="1"/>
</dbReference>
<evidence type="ECO:0000256" key="1">
    <source>
        <dbReference type="PIRSR" id="PIRSR605301-1"/>
    </source>
</evidence>
<gene>
    <name evidence="6" type="ORF">E3Q01_00858</name>
    <name evidence="7" type="ORF">E3Q02_00342</name>
    <name evidence="8" type="ORF">E3Q03_00506</name>
    <name evidence="5" type="ORF">E3Q10_00954</name>
    <name evidence="4" type="ORF">E3Q17_00832</name>
    <name evidence="3" type="ORF">E3Q22_00771</name>
</gene>
<organism evidence="4 11">
    <name type="scientific">Wallemia mellicola</name>
    <dbReference type="NCBI Taxonomy" id="1708541"/>
    <lineage>
        <taxon>Eukaryota</taxon>
        <taxon>Fungi</taxon>
        <taxon>Dikarya</taxon>
        <taxon>Basidiomycota</taxon>
        <taxon>Wallemiomycotina</taxon>
        <taxon>Wallemiomycetes</taxon>
        <taxon>Wallemiales</taxon>
        <taxon>Wallemiaceae</taxon>
        <taxon>Wallemia</taxon>
    </lineage>
</organism>
<sequence length="244" mass="27752">MSNFFGSIGSFNEFISRIRTKSNTQKRSPIPTSPTTTTAPTANIPNTKPLFLCQPFVKAALVKGSFKTIVVLPKHVDVNEWVAINLFDFFHNLNSFYGVISETVTIESNPTMSAGHNFDYTWIDQSRKLVKLPAPTYIDYVMVWVQSLLNDESVFPTKQGNYFPPTFPSSAKHLYKQLFRVFAHLYWSHFTSFVHLSLEGHLNSLFAHFVAFGREFDLIDQRDVVGSGVGELMKVWRDQGTLDL</sequence>
<dbReference type="EMBL" id="SPRW01000002">
    <property type="protein sequence ID" value="TIC70973.1"/>
    <property type="molecule type" value="Genomic_DNA"/>
</dbReference>
<evidence type="ECO:0000313" key="11">
    <source>
        <dbReference type="Proteomes" id="UP000307169"/>
    </source>
</evidence>
<dbReference type="Pfam" id="PF03637">
    <property type="entry name" value="Mob1_phocein"/>
    <property type="match status" value="1"/>
</dbReference>
<keyword evidence="1" id="KW-0862">Zinc</keyword>
<comment type="caution">
    <text evidence="4">The sequence shown here is derived from an EMBL/GenBank/DDBJ whole genome shotgun (WGS) entry which is preliminary data.</text>
</comment>
<dbReference type="InterPro" id="IPR036703">
    <property type="entry name" value="MOB_kinase_act_sf"/>
</dbReference>
<protein>
    <recommendedName>
        <fullName evidence="15">Mob1/phocein</fullName>
    </recommendedName>
</protein>
<dbReference type="EMBL" id="SPRH01000006">
    <property type="protein sequence ID" value="TIC03453.1"/>
    <property type="molecule type" value="Genomic_DNA"/>
</dbReference>
<dbReference type="EMBL" id="SPRX01000007">
    <property type="protein sequence ID" value="TIC68529.1"/>
    <property type="molecule type" value="Genomic_DNA"/>
</dbReference>
<dbReference type="AlphaFoldDB" id="A0A4V4MML7"/>